<dbReference type="PANTHER" id="PTHR10655:SF17">
    <property type="entry name" value="LYSOPHOSPHOLIPASE-LIKE PROTEIN 1"/>
    <property type="match status" value="1"/>
</dbReference>
<evidence type="ECO:0000256" key="1">
    <source>
        <dbReference type="ARBA" id="ARBA00006499"/>
    </source>
</evidence>
<dbReference type="PANTHER" id="PTHR10655">
    <property type="entry name" value="LYSOPHOSPHOLIPASE-RELATED"/>
    <property type="match status" value="1"/>
</dbReference>
<feature type="domain" description="Phospholipase/carboxylesterase/thioesterase" evidence="3">
    <location>
        <begin position="18"/>
        <end position="212"/>
    </location>
</feature>
<organism evidence="4 5">
    <name type="scientific">Croceimicrobium hydrocarbonivorans</name>
    <dbReference type="NCBI Taxonomy" id="2761580"/>
    <lineage>
        <taxon>Bacteria</taxon>
        <taxon>Pseudomonadati</taxon>
        <taxon>Bacteroidota</taxon>
        <taxon>Flavobacteriia</taxon>
        <taxon>Flavobacteriales</taxon>
        <taxon>Owenweeksiaceae</taxon>
        <taxon>Croceimicrobium</taxon>
    </lineage>
</organism>
<dbReference type="Gene3D" id="3.40.50.1820">
    <property type="entry name" value="alpha/beta hydrolase"/>
    <property type="match status" value="1"/>
</dbReference>
<dbReference type="RefSeq" id="WP_210758469.1">
    <property type="nucleotide sequence ID" value="NZ_CP060139.1"/>
</dbReference>
<comment type="similarity">
    <text evidence="1">Belongs to the AB hydrolase superfamily. AB hydrolase 2 family.</text>
</comment>
<dbReference type="InterPro" id="IPR050565">
    <property type="entry name" value="LYPA1-2/EST-like"/>
</dbReference>
<dbReference type="InterPro" id="IPR003140">
    <property type="entry name" value="PLipase/COase/thioEstase"/>
</dbReference>
<dbReference type="Proteomes" id="UP000516305">
    <property type="component" value="Chromosome"/>
</dbReference>
<accession>A0A7H0VDY5</accession>
<evidence type="ECO:0000313" key="4">
    <source>
        <dbReference type="EMBL" id="QNR23933.1"/>
    </source>
</evidence>
<dbReference type="SUPFAM" id="SSF53474">
    <property type="entry name" value="alpha/beta-Hydrolases"/>
    <property type="match status" value="1"/>
</dbReference>
<reference evidence="4 5" key="1">
    <citation type="submission" date="2020-08" db="EMBL/GenBank/DDBJ databases">
        <title>Croceimicrobium hydrocarbonivorans gen. nov., sp. nov., a novel marine bacterium isolated from a bacterial consortium that degrades polyethylene terephthalate.</title>
        <authorList>
            <person name="Liu R."/>
        </authorList>
    </citation>
    <scope>NUCLEOTIDE SEQUENCE [LARGE SCALE GENOMIC DNA]</scope>
    <source>
        <strain evidence="4 5">A20-9</strain>
    </source>
</reference>
<evidence type="ECO:0000313" key="5">
    <source>
        <dbReference type="Proteomes" id="UP000516305"/>
    </source>
</evidence>
<gene>
    <name evidence="4" type="ORF">H4K34_16395</name>
</gene>
<sequence>MQDLSLVYNFEKAKSNPESAPLVVMIHGYGSHENDLFGLKQYLGAGAHYLSLRAPITLGFGGFAWYPIHFDASGVKTSDTEAAAQSRDLVLHFIQEFQAQEGLESNPIWLMGFSQGAILSYGLALNHPKKFQRIMALSGYVLKEIVPDQYRPADLQHLDFFVSHGREDEVIPITAARMTVDFLEKLQIKHRYQEYNSGHGINPENLRDLQQWFQRGFK</sequence>
<keyword evidence="2" id="KW-0378">Hydrolase</keyword>
<dbReference type="InterPro" id="IPR029058">
    <property type="entry name" value="AB_hydrolase_fold"/>
</dbReference>
<proteinExistence type="inferred from homology"/>
<evidence type="ECO:0000256" key="2">
    <source>
        <dbReference type="ARBA" id="ARBA00022801"/>
    </source>
</evidence>
<name>A0A7H0VDY5_9FLAO</name>
<dbReference type="KEGG" id="chyd:H4K34_16395"/>
<dbReference type="EMBL" id="CP060139">
    <property type="protein sequence ID" value="QNR23933.1"/>
    <property type="molecule type" value="Genomic_DNA"/>
</dbReference>
<dbReference type="AlphaFoldDB" id="A0A7H0VDY5"/>
<evidence type="ECO:0000259" key="3">
    <source>
        <dbReference type="Pfam" id="PF02230"/>
    </source>
</evidence>
<protein>
    <submittedName>
        <fullName evidence="4">Phospholipase</fullName>
    </submittedName>
</protein>
<dbReference type="Pfam" id="PF02230">
    <property type="entry name" value="Abhydrolase_2"/>
    <property type="match status" value="1"/>
</dbReference>
<keyword evidence="5" id="KW-1185">Reference proteome</keyword>
<dbReference type="GO" id="GO:0016787">
    <property type="term" value="F:hydrolase activity"/>
    <property type="evidence" value="ECO:0007669"/>
    <property type="project" value="UniProtKB-KW"/>
</dbReference>